<dbReference type="KEGG" id="lak:106162814"/>
<comment type="subcellular location">
    <subcellularLocation>
        <location evidence="1">Nucleus</location>
    </subcellularLocation>
</comment>
<dbReference type="InterPro" id="IPR036638">
    <property type="entry name" value="HLH_DNA-bd_sf"/>
</dbReference>
<dbReference type="SUPFAM" id="SSF47459">
    <property type="entry name" value="HLH, helix-loop-helix DNA-binding domain"/>
    <property type="match status" value="1"/>
</dbReference>
<dbReference type="Pfam" id="PF00010">
    <property type="entry name" value="HLH"/>
    <property type="match status" value="1"/>
</dbReference>
<feature type="domain" description="BHLH" evidence="6">
    <location>
        <begin position="28"/>
        <end position="85"/>
    </location>
</feature>
<accession>A0A1S3IBQ8</accession>
<evidence type="ECO:0000256" key="5">
    <source>
        <dbReference type="SAM" id="MobiDB-lite"/>
    </source>
</evidence>
<dbReference type="InterPro" id="IPR011598">
    <property type="entry name" value="bHLH_dom"/>
</dbReference>
<evidence type="ECO:0000256" key="2">
    <source>
        <dbReference type="ARBA" id="ARBA00023015"/>
    </source>
</evidence>
<keyword evidence="8" id="KW-1185">Reference proteome</keyword>
<dbReference type="AlphaFoldDB" id="A0A1S3IBQ8"/>
<feature type="region of interest" description="Disordered" evidence="5">
    <location>
        <begin position="242"/>
        <end position="308"/>
    </location>
</feature>
<dbReference type="GO" id="GO:0046983">
    <property type="term" value="F:protein dimerization activity"/>
    <property type="evidence" value="ECO:0007669"/>
    <property type="project" value="InterPro"/>
</dbReference>
<name>A0A1S3IBQ8_LINAN</name>
<feature type="region of interest" description="Disordered" evidence="5">
    <location>
        <begin position="1"/>
        <end position="36"/>
    </location>
</feature>
<sequence length="308" mass="34142">MNSDFADSRKMDEEDGEGVSTKKAAYGRGKSTKSMLERKRRARINACLAQLKVLIKDHVREQGFRPAKMDKADVLEMTVKYLKILQRAERGNDFASDHISDAICRYRAGFSECVNEVLAFLGRQSTDPIDSAEFKAQLVNHLATNNTRNSRRQLPQLGGGLLSLGGEEDVQLSQQLYRYNFEQQISIMEIRKGRGSIEYTDDIRSAKATKYANTPSVPTPRVSANGSGGDGIFVHTTETFSRVSRPSCPPETPSLSEQFLPSSPSSSDATCSQSFSDEDRSSSASDDVMRANETEDGSVWRPWGLGFE</sequence>
<keyword evidence="3" id="KW-0804">Transcription</keyword>
<evidence type="ECO:0000259" key="7">
    <source>
        <dbReference type="PROSITE" id="PS51054"/>
    </source>
</evidence>
<dbReference type="Gene3D" id="6.10.250.980">
    <property type="match status" value="1"/>
</dbReference>
<dbReference type="SMART" id="SM00511">
    <property type="entry name" value="ORANGE"/>
    <property type="match status" value="1"/>
</dbReference>
<dbReference type="InterPro" id="IPR003650">
    <property type="entry name" value="Orange_dom"/>
</dbReference>
<dbReference type="SUPFAM" id="SSF158457">
    <property type="entry name" value="Orange domain-like"/>
    <property type="match status" value="1"/>
</dbReference>
<dbReference type="GO" id="GO:0006355">
    <property type="term" value="P:regulation of DNA-templated transcription"/>
    <property type="evidence" value="ECO:0007669"/>
    <property type="project" value="InterPro"/>
</dbReference>
<feature type="compositionally biased region" description="Low complexity" evidence="5">
    <location>
        <begin position="254"/>
        <end position="275"/>
    </location>
</feature>
<dbReference type="Proteomes" id="UP000085678">
    <property type="component" value="Unplaced"/>
</dbReference>
<gene>
    <name evidence="9" type="primary">LOC106162814</name>
</gene>
<keyword evidence="2" id="KW-0805">Transcription regulation</keyword>
<feature type="domain" description="Orange" evidence="7">
    <location>
        <begin position="106"/>
        <end position="142"/>
    </location>
</feature>
<dbReference type="Gene3D" id="4.10.280.10">
    <property type="entry name" value="Helix-loop-helix DNA-binding domain"/>
    <property type="match status" value="1"/>
</dbReference>
<dbReference type="InParanoid" id="A0A1S3IBQ8"/>
<feature type="compositionally biased region" description="Basic and acidic residues" evidence="5">
    <location>
        <begin position="1"/>
        <end position="12"/>
    </location>
</feature>
<dbReference type="PROSITE" id="PS50888">
    <property type="entry name" value="BHLH"/>
    <property type="match status" value="1"/>
</dbReference>
<dbReference type="CDD" id="cd11410">
    <property type="entry name" value="bHLH_O_HES"/>
    <property type="match status" value="1"/>
</dbReference>
<organism evidence="8 9">
    <name type="scientific">Lingula anatina</name>
    <name type="common">Brachiopod</name>
    <name type="synonym">Lingula unguis</name>
    <dbReference type="NCBI Taxonomy" id="7574"/>
    <lineage>
        <taxon>Eukaryota</taxon>
        <taxon>Metazoa</taxon>
        <taxon>Spiralia</taxon>
        <taxon>Lophotrochozoa</taxon>
        <taxon>Brachiopoda</taxon>
        <taxon>Linguliformea</taxon>
        <taxon>Lingulata</taxon>
        <taxon>Lingulida</taxon>
        <taxon>Linguloidea</taxon>
        <taxon>Lingulidae</taxon>
        <taxon>Lingula</taxon>
    </lineage>
</organism>
<evidence type="ECO:0000313" key="8">
    <source>
        <dbReference type="Proteomes" id="UP000085678"/>
    </source>
</evidence>
<reference evidence="9" key="1">
    <citation type="submission" date="2025-08" db="UniProtKB">
        <authorList>
            <consortium name="RefSeq"/>
        </authorList>
    </citation>
    <scope>IDENTIFICATION</scope>
    <source>
        <tissue evidence="9">Gonads</tissue>
    </source>
</reference>
<dbReference type="OrthoDB" id="6371181at2759"/>
<proteinExistence type="predicted"/>
<keyword evidence="4" id="KW-0539">Nucleus</keyword>
<evidence type="ECO:0000313" key="9">
    <source>
        <dbReference type="RefSeq" id="XP_013395690.1"/>
    </source>
</evidence>
<dbReference type="GO" id="GO:0003677">
    <property type="term" value="F:DNA binding"/>
    <property type="evidence" value="ECO:0007669"/>
    <property type="project" value="InterPro"/>
</dbReference>
<dbReference type="InterPro" id="IPR050370">
    <property type="entry name" value="HES_HEY"/>
</dbReference>
<dbReference type="GO" id="GO:0005634">
    <property type="term" value="C:nucleus"/>
    <property type="evidence" value="ECO:0007669"/>
    <property type="project" value="UniProtKB-SubCell"/>
</dbReference>
<dbReference type="GeneID" id="106162814"/>
<dbReference type="Pfam" id="PF07527">
    <property type="entry name" value="Hairy_orange"/>
    <property type="match status" value="1"/>
</dbReference>
<dbReference type="RefSeq" id="XP_013395690.1">
    <property type="nucleotide sequence ID" value="XM_013540236.1"/>
</dbReference>
<evidence type="ECO:0000256" key="4">
    <source>
        <dbReference type="ARBA" id="ARBA00023242"/>
    </source>
</evidence>
<evidence type="ECO:0000256" key="3">
    <source>
        <dbReference type="ARBA" id="ARBA00023163"/>
    </source>
</evidence>
<dbReference type="STRING" id="7574.A0A1S3IBQ8"/>
<dbReference type="PROSITE" id="PS51054">
    <property type="entry name" value="ORANGE"/>
    <property type="match status" value="1"/>
</dbReference>
<dbReference type="PANTHER" id="PTHR10985">
    <property type="entry name" value="BASIC HELIX-LOOP-HELIX TRANSCRIPTION FACTOR, HES-RELATED"/>
    <property type="match status" value="1"/>
</dbReference>
<protein>
    <submittedName>
        <fullName evidence="9">Uncharacterized protein LOC106162814</fullName>
    </submittedName>
</protein>
<evidence type="ECO:0000259" key="6">
    <source>
        <dbReference type="PROSITE" id="PS50888"/>
    </source>
</evidence>
<dbReference type="SMART" id="SM00353">
    <property type="entry name" value="HLH"/>
    <property type="match status" value="1"/>
</dbReference>
<feature type="compositionally biased region" description="Basic and acidic residues" evidence="5">
    <location>
        <begin position="277"/>
        <end position="293"/>
    </location>
</feature>
<evidence type="ECO:0000256" key="1">
    <source>
        <dbReference type="ARBA" id="ARBA00004123"/>
    </source>
</evidence>